<name>A0A060REE4_9BACT</name>
<evidence type="ECO:0000313" key="2">
    <source>
        <dbReference type="Proteomes" id="UP000027616"/>
    </source>
</evidence>
<dbReference type="Proteomes" id="UP000027616">
    <property type="component" value="Chromosome I"/>
</dbReference>
<keyword evidence="2" id="KW-1185">Reference proteome</keyword>
<reference evidence="1 2" key="1">
    <citation type="journal article" date="2015" name="Genome Announc.">
        <title>Complete Genome Sequence of the Novel Leech Symbiont Mucinivorans hirudinis M3T.</title>
        <authorList>
            <person name="Nelson M.C."/>
            <person name="Bomar L."/>
            <person name="Graf J."/>
        </authorList>
    </citation>
    <scope>NUCLEOTIDE SEQUENCE [LARGE SCALE GENOMIC DNA]</scope>
    <source>
        <strain evidence="2">M3</strain>
    </source>
</reference>
<protein>
    <submittedName>
        <fullName evidence="1">Uncharacterized protein</fullName>
    </submittedName>
</protein>
<dbReference type="KEGG" id="rbc:BN938_2549"/>
<evidence type="ECO:0000313" key="1">
    <source>
        <dbReference type="EMBL" id="CDN32619.1"/>
    </source>
</evidence>
<gene>
    <name evidence="1" type="ORF">BN938_2549</name>
</gene>
<sequence>MLLFGTLCGAFFGITMQVKPIVCQGIATFLECILFVLESSKFIIVG</sequence>
<organism evidence="1 2">
    <name type="scientific">Mucinivorans hirudinis</name>
    <dbReference type="NCBI Taxonomy" id="1433126"/>
    <lineage>
        <taxon>Bacteria</taxon>
        <taxon>Pseudomonadati</taxon>
        <taxon>Bacteroidota</taxon>
        <taxon>Bacteroidia</taxon>
        <taxon>Bacteroidales</taxon>
        <taxon>Rikenellaceae</taxon>
        <taxon>Mucinivorans</taxon>
    </lineage>
</organism>
<dbReference type="AlphaFoldDB" id="A0A060REE4"/>
<proteinExistence type="predicted"/>
<dbReference type="HOGENOM" id="CLU_3185976_0_0_10"/>
<dbReference type="EMBL" id="HG934468">
    <property type="protein sequence ID" value="CDN32619.1"/>
    <property type="molecule type" value="Genomic_DNA"/>
</dbReference>
<accession>A0A060REE4</accession>